<keyword evidence="3" id="KW-1185">Reference proteome</keyword>
<dbReference type="EMBL" id="JBHTMK010000044">
    <property type="protein sequence ID" value="MFD1370786.1"/>
    <property type="molecule type" value="Genomic_DNA"/>
</dbReference>
<keyword evidence="1" id="KW-0472">Membrane</keyword>
<feature type="transmembrane region" description="Helical" evidence="1">
    <location>
        <begin position="50"/>
        <end position="69"/>
    </location>
</feature>
<gene>
    <name evidence="2" type="ORF">ACFQ5G_36070</name>
</gene>
<reference evidence="3" key="1">
    <citation type="journal article" date="2019" name="Int. J. Syst. Evol. Microbiol.">
        <title>The Global Catalogue of Microorganisms (GCM) 10K type strain sequencing project: providing services to taxonomists for standard genome sequencing and annotation.</title>
        <authorList>
            <consortium name="The Broad Institute Genomics Platform"/>
            <consortium name="The Broad Institute Genome Sequencing Center for Infectious Disease"/>
            <person name="Wu L."/>
            <person name="Ma J."/>
        </authorList>
    </citation>
    <scope>NUCLEOTIDE SEQUENCE [LARGE SCALE GENOMIC DNA]</scope>
    <source>
        <strain evidence="3">CCM 7526</strain>
    </source>
</reference>
<comment type="caution">
    <text evidence="2">The sequence shown here is derived from an EMBL/GenBank/DDBJ whole genome shotgun (WGS) entry which is preliminary data.</text>
</comment>
<dbReference type="RefSeq" id="WP_317793451.1">
    <property type="nucleotide sequence ID" value="NZ_AP028461.1"/>
</dbReference>
<keyword evidence="1" id="KW-1133">Transmembrane helix</keyword>
<dbReference type="Proteomes" id="UP001597183">
    <property type="component" value="Unassembled WGS sequence"/>
</dbReference>
<evidence type="ECO:0000313" key="2">
    <source>
        <dbReference type="EMBL" id="MFD1370786.1"/>
    </source>
</evidence>
<evidence type="ECO:0000313" key="3">
    <source>
        <dbReference type="Proteomes" id="UP001597183"/>
    </source>
</evidence>
<evidence type="ECO:0000256" key="1">
    <source>
        <dbReference type="SAM" id="Phobius"/>
    </source>
</evidence>
<protein>
    <submittedName>
        <fullName evidence="2">Uncharacterized protein</fullName>
    </submittedName>
</protein>
<organism evidence="2 3">
    <name type="scientific">Actinoplanes sichuanensis</name>
    <dbReference type="NCBI Taxonomy" id="512349"/>
    <lineage>
        <taxon>Bacteria</taxon>
        <taxon>Bacillati</taxon>
        <taxon>Actinomycetota</taxon>
        <taxon>Actinomycetes</taxon>
        <taxon>Micromonosporales</taxon>
        <taxon>Micromonosporaceae</taxon>
        <taxon>Actinoplanes</taxon>
    </lineage>
</organism>
<sequence length="85" mass="9328">MNEAGYRFAMIITLAIGFWEGPMAIIFRVFTDKEPTLLTAANHLPSPWCYMAAVAATVAAFALIAVLDLRRKALLRDEPGSATTR</sequence>
<name>A0ABW4AJP3_9ACTN</name>
<proteinExistence type="predicted"/>
<feature type="transmembrane region" description="Helical" evidence="1">
    <location>
        <begin position="7"/>
        <end position="30"/>
    </location>
</feature>
<keyword evidence="1" id="KW-0812">Transmembrane</keyword>
<accession>A0ABW4AJP3</accession>